<keyword evidence="5 9" id="KW-0812">Transmembrane</keyword>
<name>A0ABP7AJX0_9MICO</name>
<dbReference type="Gene3D" id="1.20.1530.20">
    <property type="match status" value="1"/>
</dbReference>
<proteinExistence type="inferred from homology"/>
<keyword evidence="3" id="KW-0813">Transport</keyword>
<feature type="transmembrane region" description="Helical" evidence="9">
    <location>
        <begin position="169"/>
        <end position="189"/>
    </location>
</feature>
<evidence type="ECO:0000313" key="11">
    <source>
        <dbReference type="EMBL" id="GAA3633978.1"/>
    </source>
</evidence>
<keyword evidence="12" id="KW-1185">Reference proteome</keyword>
<evidence type="ECO:0000313" key="12">
    <source>
        <dbReference type="Proteomes" id="UP001501697"/>
    </source>
</evidence>
<feature type="transmembrane region" description="Helical" evidence="9">
    <location>
        <begin position="265"/>
        <end position="283"/>
    </location>
</feature>
<feature type="transmembrane region" description="Helical" evidence="9">
    <location>
        <begin position="289"/>
        <end position="308"/>
    </location>
</feature>
<feature type="transmembrane region" description="Helical" evidence="9">
    <location>
        <begin position="29"/>
        <end position="48"/>
    </location>
</feature>
<feature type="transmembrane region" description="Helical" evidence="9">
    <location>
        <begin position="86"/>
        <end position="105"/>
    </location>
</feature>
<keyword evidence="7" id="KW-0406">Ion transport</keyword>
<keyword evidence="6 9" id="KW-1133">Transmembrane helix</keyword>
<feature type="transmembrane region" description="Helical" evidence="9">
    <location>
        <begin position="328"/>
        <end position="346"/>
    </location>
</feature>
<evidence type="ECO:0000256" key="1">
    <source>
        <dbReference type="ARBA" id="ARBA00004141"/>
    </source>
</evidence>
<feature type="transmembrane region" description="Helical" evidence="9">
    <location>
        <begin position="214"/>
        <end position="244"/>
    </location>
</feature>
<feature type="transmembrane region" description="Helical" evidence="9">
    <location>
        <begin position="358"/>
        <end position="379"/>
    </location>
</feature>
<evidence type="ECO:0000256" key="7">
    <source>
        <dbReference type="ARBA" id="ARBA00023065"/>
    </source>
</evidence>
<dbReference type="InterPro" id="IPR006153">
    <property type="entry name" value="Cation/H_exchanger_TM"/>
</dbReference>
<evidence type="ECO:0000256" key="8">
    <source>
        <dbReference type="ARBA" id="ARBA00023136"/>
    </source>
</evidence>
<evidence type="ECO:0000256" key="5">
    <source>
        <dbReference type="ARBA" id="ARBA00022692"/>
    </source>
</evidence>
<reference evidence="12" key="1">
    <citation type="journal article" date="2019" name="Int. J. Syst. Evol. Microbiol.">
        <title>The Global Catalogue of Microorganisms (GCM) 10K type strain sequencing project: providing services to taxonomists for standard genome sequencing and annotation.</title>
        <authorList>
            <consortium name="The Broad Institute Genomics Platform"/>
            <consortium name="The Broad Institute Genome Sequencing Center for Infectious Disease"/>
            <person name="Wu L."/>
            <person name="Ma J."/>
        </authorList>
    </citation>
    <scope>NUCLEOTIDE SEQUENCE [LARGE SCALE GENOMIC DNA]</scope>
    <source>
        <strain evidence="12">JCM 16544</strain>
    </source>
</reference>
<comment type="subcellular location">
    <subcellularLocation>
        <location evidence="1">Membrane</location>
        <topology evidence="1">Multi-pass membrane protein</topology>
    </subcellularLocation>
</comment>
<dbReference type="PANTHER" id="PTHR43562">
    <property type="entry name" value="NAPA-TYPE SODIUM/HYDROGEN ANTIPORTER"/>
    <property type="match status" value="1"/>
</dbReference>
<sequence>MPSLLVISALAVLAPLAARGIGRVLRVPIIVFELILGILVGPSLLGWVQPWAFIEALSDFGLALLFFVAGTEIQASALRGRTGRRAWIGWLISIVAGIAIGLILLSGEAAVIVGIALASTALGTLIPILRDAGELRTPFGQSVSAVGTVGEFGPLVAISVFLGGRNPGLATLVLLLFAVIAGLAVWWAMKVPQGRLHAFVDATLHTSGQFAVRLVLLILAALAVLSIALEIDMLLGAFTAGILWKLLMREADERTREAVDSKIEAVAFGFLVPIFFIYTGVTFDLEALIAEPVLLLFVPVTLVVLLVVRGLPSMLAAPAGASGRERVAVMLMGATALPIIVAVTAIGVSEEIIPSSHAAVLVGAGMLSVLLFPLLATAVRGTGLKRDRSRPIEDDAA</sequence>
<dbReference type="EMBL" id="BAAAYU010000005">
    <property type="protein sequence ID" value="GAA3633978.1"/>
    <property type="molecule type" value="Genomic_DNA"/>
</dbReference>
<keyword evidence="4" id="KW-0050">Antiport</keyword>
<organism evidence="11 12">
    <name type="scientific">Microbacterium awajiense</name>
    <dbReference type="NCBI Taxonomy" id="415214"/>
    <lineage>
        <taxon>Bacteria</taxon>
        <taxon>Bacillati</taxon>
        <taxon>Actinomycetota</taxon>
        <taxon>Actinomycetes</taxon>
        <taxon>Micrococcales</taxon>
        <taxon>Microbacteriaceae</taxon>
        <taxon>Microbacterium</taxon>
    </lineage>
</organism>
<evidence type="ECO:0000256" key="3">
    <source>
        <dbReference type="ARBA" id="ARBA00022448"/>
    </source>
</evidence>
<dbReference type="InterPro" id="IPR038770">
    <property type="entry name" value="Na+/solute_symporter_sf"/>
</dbReference>
<feature type="domain" description="Cation/H+ exchanger transmembrane" evidence="10">
    <location>
        <begin position="10"/>
        <end position="376"/>
    </location>
</feature>
<feature type="transmembrane region" description="Helical" evidence="9">
    <location>
        <begin position="141"/>
        <end position="162"/>
    </location>
</feature>
<dbReference type="Pfam" id="PF00999">
    <property type="entry name" value="Na_H_Exchanger"/>
    <property type="match status" value="1"/>
</dbReference>
<dbReference type="Proteomes" id="UP001501697">
    <property type="component" value="Unassembled WGS sequence"/>
</dbReference>
<evidence type="ECO:0000256" key="6">
    <source>
        <dbReference type="ARBA" id="ARBA00022989"/>
    </source>
</evidence>
<comment type="caution">
    <text evidence="11">The sequence shown here is derived from an EMBL/GenBank/DDBJ whole genome shotgun (WGS) entry which is preliminary data.</text>
</comment>
<feature type="transmembrane region" description="Helical" evidence="9">
    <location>
        <begin position="110"/>
        <end position="129"/>
    </location>
</feature>
<comment type="similarity">
    <text evidence="2">Belongs to the monovalent cation:proton antiporter 2 (CPA2) transporter (TC 2.A.37) family.</text>
</comment>
<accession>A0ABP7AJX0</accession>
<evidence type="ECO:0000259" key="10">
    <source>
        <dbReference type="Pfam" id="PF00999"/>
    </source>
</evidence>
<evidence type="ECO:0000256" key="2">
    <source>
        <dbReference type="ARBA" id="ARBA00005551"/>
    </source>
</evidence>
<keyword evidence="8 9" id="KW-0472">Membrane</keyword>
<evidence type="ECO:0000256" key="9">
    <source>
        <dbReference type="SAM" id="Phobius"/>
    </source>
</evidence>
<protein>
    <submittedName>
        <fullName evidence="11">Cation:proton antiporter</fullName>
    </submittedName>
</protein>
<dbReference type="PANTHER" id="PTHR43562:SF1">
    <property type="entry name" value="NA(+)_H(+) ANTIPORTER YJBQ-RELATED"/>
    <property type="match status" value="1"/>
</dbReference>
<evidence type="ECO:0000256" key="4">
    <source>
        <dbReference type="ARBA" id="ARBA00022449"/>
    </source>
</evidence>
<gene>
    <name evidence="11" type="ORF">GCM10022200_16470</name>
</gene>